<feature type="domain" description="Methyltransferase small" evidence="6">
    <location>
        <begin position="121"/>
        <end position="200"/>
    </location>
</feature>
<accession>A0A0A8K6X0</accession>
<dbReference type="EC" id="2.1.1.297" evidence="5"/>
<keyword evidence="9" id="KW-1185">Reference proteome</keyword>
<dbReference type="Pfam" id="PF05175">
    <property type="entry name" value="MTS"/>
    <property type="match status" value="1"/>
</dbReference>
<keyword evidence="1 5" id="KW-0489">Methyltransferase</keyword>
<comment type="catalytic activity">
    <reaction evidence="4 5">
        <text>L-glutaminyl-[peptide chain release factor] + S-adenosyl-L-methionine = N(5)-methyl-L-glutaminyl-[peptide chain release factor] + S-adenosyl-L-homocysteine + H(+)</text>
        <dbReference type="Rhea" id="RHEA:42896"/>
        <dbReference type="Rhea" id="RHEA-COMP:10271"/>
        <dbReference type="Rhea" id="RHEA-COMP:10272"/>
        <dbReference type="ChEBI" id="CHEBI:15378"/>
        <dbReference type="ChEBI" id="CHEBI:30011"/>
        <dbReference type="ChEBI" id="CHEBI:57856"/>
        <dbReference type="ChEBI" id="CHEBI:59789"/>
        <dbReference type="ChEBI" id="CHEBI:61891"/>
        <dbReference type="EC" id="2.1.1.297"/>
    </reaction>
</comment>
<feature type="domain" description="Release factor glutamine methyltransferase N-terminal" evidence="7">
    <location>
        <begin position="8"/>
        <end position="77"/>
    </location>
</feature>
<feature type="binding site" evidence="5">
    <location>
        <position position="149"/>
    </location>
    <ligand>
        <name>S-adenosyl-L-methionine</name>
        <dbReference type="ChEBI" id="CHEBI:59789"/>
    </ligand>
</feature>
<dbReference type="SUPFAM" id="SSF53335">
    <property type="entry name" value="S-adenosyl-L-methionine-dependent methyltransferases"/>
    <property type="match status" value="1"/>
</dbReference>
<evidence type="ECO:0000256" key="1">
    <source>
        <dbReference type="ARBA" id="ARBA00022603"/>
    </source>
</evidence>
<comment type="similarity">
    <text evidence="5">Belongs to the protein N5-glutamine methyltransferase family. PrmC subfamily.</text>
</comment>
<proteinExistence type="inferred from homology"/>
<dbReference type="Gene3D" id="3.40.50.150">
    <property type="entry name" value="Vaccinia Virus protein VP39"/>
    <property type="match status" value="1"/>
</dbReference>
<dbReference type="Pfam" id="PF17827">
    <property type="entry name" value="PrmC_N"/>
    <property type="match status" value="1"/>
</dbReference>
<dbReference type="PANTHER" id="PTHR18895:SF74">
    <property type="entry name" value="MTRF1L RELEASE FACTOR GLUTAMINE METHYLTRANSFERASE"/>
    <property type="match status" value="1"/>
</dbReference>
<reference evidence="8 9" key="1">
    <citation type="submission" date="2014-09" db="EMBL/GenBank/DDBJ databases">
        <title>Genome sequencing of Methyloceanibacter caenitepidi Gela4.</title>
        <authorList>
            <person name="Takeuchi M."/>
            <person name="Susumu S."/>
            <person name="Kamagata Y."/>
            <person name="Oshima K."/>
            <person name="Hattori M."/>
            <person name="Iwasaki W."/>
        </authorList>
    </citation>
    <scope>NUCLEOTIDE SEQUENCE [LARGE SCALE GENOMIC DNA]</scope>
    <source>
        <strain evidence="8 9">Gela4</strain>
    </source>
</reference>
<dbReference type="Proteomes" id="UP000031643">
    <property type="component" value="Chromosome"/>
</dbReference>
<dbReference type="Gene3D" id="1.10.8.10">
    <property type="entry name" value="DNA helicase RuvA subunit, C-terminal domain"/>
    <property type="match status" value="1"/>
</dbReference>
<dbReference type="PROSITE" id="PS00092">
    <property type="entry name" value="N6_MTASE"/>
    <property type="match status" value="1"/>
</dbReference>
<feature type="binding site" evidence="5">
    <location>
        <position position="192"/>
    </location>
    <ligand>
        <name>S-adenosyl-L-methionine</name>
        <dbReference type="ChEBI" id="CHEBI:59789"/>
    </ligand>
</feature>
<dbReference type="InterPro" id="IPR002052">
    <property type="entry name" value="DNA_methylase_N6_adenine_CS"/>
</dbReference>
<evidence type="ECO:0000313" key="9">
    <source>
        <dbReference type="Proteomes" id="UP000031643"/>
    </source>
</evidence>
<evidence type="ECO:0000256" key="3">
    <source>
        <dbReference type="ARBA" id="ARBA00022691"/>
    </source>
</evidence>
<evidence type="ECO:0000259" key="7">
    <source>
        <dbReference type="Pfam" id="PF17827"/>
    </source>
</evidence>
<dbReference type="NCBIfam" id="TIGR03534">
    <property type="entry name" value="RF_mod_PrmC"/>
    <property type="match status" value="1"/>
</dbReference>
<evidence type="ECO:0000256" key="2">
    <source>
        <dbReference type="ARBA" id="ARBA00022679"/>
    </source>
</evidence>
<dbReference type="InterPro" id="IPR004556">
    <property type="entry name" value="HemK-like"/>
</dbReference>
<evidence type="ECO:0000259" key="6">
    <source>
        <dbReference type="Pfam" id="PF05175"/>
    </source>
</evidence>
<keyword evidence="2 5" id="KW-0808">Transferase</keyword>
<feature type="binding site" evidence="5">
    <location>
        <position position="178"/>
    </location>
    <ligand>
        <name>S-adenosyl-L-methionine</name>
        <dbReference type="ChEBI" id="CHEBI:59789"/>
    </ligand>
</feature>
<dbReference type="HOGENOM" id="CLU_018398_3_1_5"/>
<dbReference type="InterPro" id="IPR019874">
    <property type="entry name" value="RF_methyltr_PrmC"/>
</dbReference>
<dbReference type="HAMAP" id="MF_02126">
    <property type="entry name" value="RF_methyltr_PrmC"/>
    <property type="match status" value="1"/>
</dbReference>
<dbReference type="GO" id="GO:0032259">
    <property type="term" value="P:methylation"/>
    <property type="evidence" value="ECO:0007669"/>
    <property type="project" value="UniProtKB-KW"/>
</dbReference>
<dbReference type="InterPro" id="IPR007848">
    <property type="entry name" value="Small_mtfrase_dom"/>
</dbReference>
<evidence type="ECO:0000256" key="5">
    <source>
        <dbReference type="HAMAP-Rule" id="MF_02126"/>
    </source>
</evidence>
<evidence type="ECO:0000256" key="4">
    <source>
        <dbReference type="ARBA" id="ARBA00048391"/>
    </source>
</evidence>
<protein>
    <recommendedName>
        <fullName evidence="5">Release factor glutamine methyltransferase</fullName>
        <shortName evidence="5">RF MTase</shortName>
        <ecNumber evidence="5">2.1.1.297</ecNumber>
    </recommendedName>
    <alternativeName>
        <fullName evidence="5">N5-glutamine methyltransferase PrmC</fullName>
    </alternativeName>
    <alternativeName>
        <fullName evidence="5">Protein-(glutamine-N5) MTase PrmC</fullName>
    </alternativeName>
    <alternativeName>
        <fullName evidence="5">Protein-glutamine N-methyltransferase PrmC</fullName>
    </alternativeName>
</protein>
<dbReference type="GO" id="GO:0003676">
    <property type="term" value="F:nucleic acid binding"/>
    <property type="evidence" value="ECO:0007669"/>
    <property type="project" value="InterPro"/>
</dbReference>
<keyword evidence="3 5" id="KW-0949">S-adenosyl-L-methionine</keyword>
<feature type="binding site" evidence="5">
    <location>
        <begin position="126"/>
        <end position="130"/>
    </location>
    <ligand>
        <name>S-adenosyl-L-methionine</name>
        <dbReference type="ChEBI" id="CHEBI:59789"/>
    </ligand>
</feature>
<dbReference type="NCBIfam" id="TIGR00536">
    <property type="entry name" value="hemK_fam"/>
    <property type="match status" value="1"/>
</dbReference>
<dbReference type="OrthoDB" id="9800643at2"/>
<sequence>MSLSLQSAQARAAQVLREGGIDTAALDARALLKAATGLSLEALIVNSRAPLSAPCEKLFDDYVSRRLAGEPVSRIRGTREFYGRDFKIDAHTLDPRPDTETLVAAVLDLAGSDGFRGRPLRLLDLGTGSGCILVTLLAELPEAVGTGTDINPGALELAQDNAAALGVADRAQFVAADWFEGLTGLYDIIVSNPPYIASAEIAGLAPEVACHDPLTALDGGADGLEAYRRIAAGAPRFLAPGGALQVEIGCTQAASVVDIFRAAGLIVAEDGVRSDLAGLPRCVRAKFS</sequence>
<dbReference type="InterPro" id="IPR050320">
    <property type="entry name" value="N5-glutamine_MTase"/>
</dbReference>
<organism evidence="8 9">
    <name type="scientific">Methyloceanibacter caenitepidi</name>
    <dbReference type="NCBI Taxonomy" id="1384459"/>
    <lineage>
        <taxon>Bacteria</taxon>
        <taxon>Pseudomonadati</taxon>
        <taxon>Pseudomonadota</taxon>
        <taxon>Alphaproteobacteria</taxon>
        <taxon>Hyphomicrobiales</taxon>
        <taxon>Hyphomicrobiaceae</taxon>
        <taxon>Methyloceanibacter</taxon>
    </lineage>
</organism>
<gene>
    <name evidence="5" type="primary">prmC</name>
    <name evidence="8" type="ORF">GL4_3268</name>
</gene>
<dbReference type="PANTHER" id="PTHR18895">
    <property type="entry name" value="HEMK METHYLTRANSFERASE"/>
    <property type="match status" value="1"/>
</dbReference>
<dbReference type="GO" id="GO:0102559">
    <property type="term" value="F:peptide chain release factor N(5)-glutamine methyltransferase activity"/>
    <property type="evidence" value="ECO:0007669"/>
    <property type="project" value="UniProtKB-EC"/>
</dbReference>
<dbReference type="AlphaFoldDB" id="A0A0A8K6X0"/>
<dbReference type="EMBL" id="AP014648">
    <property type="protein sequence ID" value="BAQ18693.1"/>
    <property type="molecule type" value="Genomic_DNA"/>
</dbReference>
<dbReference type="RefSeq" id="WP_045368954.1">
    <property type="nucleotide sequence ID" value="NZ_AP014648.1"/>
</dbReference>
<feature type="binding site" evidence="5">
    <location>
        <begin position="192"/>
        <end position="195"/>
    </location>
    <ligand>
        <name>substrate</name>
    </ligand>
</feature>
<dbReference type="InterPro" id="IPR040758">
    <property type="entry name" value="PrmC_N"/>
</dbReference>
<dbReference type="CDD" id="cd02440">
    <property type="entry name" value="AdoMet_MTases"/>
    <property type="match status" value="1"/>
</dbReference>
<dbReference type="InterPro" id="IPR029063">
    <property type="entry name" value="SAM-dependent_MTases_sf"/>
</dbReference>
<comment type="function">
    <text evidence="5">Methylates the class 1 translation termination release factors RF1/PrfA and RF2/PrfB on the glutamine residue of the universally conserved GGQ motif.</text>
</comment>
<evidence type="ECO:0000313" key="8">
    <source>
        <dbReference type="EMBL" id="BAQ18693.1"/>
    </source>
</evidence>
<name>A0A0A8K6X0_9HYPH</name>
<dbReference type="KEGG" id="mcg:GL4_3268"/>
<dbReference type="STRING" id="1384459.GL4_3268"/>